<name>A0A7R8YQA7_HERIL</name>
<proteinExistence type="predicted"/>
<dbReference type="AlphaFoldDB" id="A0A7R8YQA7"/>
<dbReference type="Pfam" id="PF06477">
    <property type="entry name" value="DUF1091"/>
    <property type="match status" value="1"/>
</dbReference>
<dbReference type="OrthoDB" id="7833718at2759"/>
<evidence type="ECO:0000313" key="2">
    <source>
        <dbReference type="Proteomes" id="UP000594454"/>
    </source>
</evidence>
<accession>A0A7R8YQA7</accession>
<organism evidence="1 2">
    <name type="scientific">Hermetia illucens</name>
    <name type="common">Black soldier fly</name>
    <dbReference type="NCBI Taxonomy" id="343691"/>
    <lineage>
        <taxon>Eukaryota</taxon>
        <taxon>Metazoa</taxon>
        <taxon>Ecdysozoa</taxon>
        <taxon>Arthropoda</taxon>
        <taxon>Hexapoda</taxon>
        <taxon>Insecta</taxon>
        <taxon>Pterygota</taxon>
        <taxon>Neoptera</taxon>
        <taxon>Endopterygota</taxon>
        <taxon>Diptera</taxon>
        <taxon>Brachycera</taxon>
        <taxon>Stratiomyomorpha</taxon>
        <taxon>Stratiomyidae</taxon>
        <taxon>Hermetiinae</taxon>
        <taxon>Hermetia</taxon>
    </lineage>
</organism>
<gene>
    <name evidence="1" type="ORF">HERILL_LOCUS4287</name>
</gene>
<dbReference type="InterPro" id="IPR010512">
    <property type="entry name" value="DUF1091"/>
</dbReference>
<keyword evidence="2" id="KW-1185">Reference proteome</keyword>
<reference evidence="1 2" key="1">
    <citation type="submission" date="2020-11" db="EMBL/GenBank/DDBJ databases">
        <authorList>
            <person name="Wallbank WR R."/>
            <person name="Pardo Diaz C."/>
            <person name="Kozak K."/>
            <person name="Martin S."/>
            <person name="Jiggins C."/>
            <person name="Moest M."/>
            <person name="Warren A I."/>
            <person name="Generalovic N T."/>
            <person name="Byers J.R.P. K."/>
            <person name="Montejo-Kovacevich G."/>
            <person name="Yen C E."/>
        </authorList>
    </citation>
    <scope>NUCLEOTIDE SEQUENCE [LARGE SCALE GENOMIC DNA]</scope>
</reference>
<dbReference type="EMBL" id="LR899010">
    <property type="protein sequence ID" value="CAD7081166.1"/>
    <property type="molecule type" value="Genomic_DNA"/>
</dbReference>
<protein>
    <submittedName>
        <fullName evidence="1">Uncharacterized protein</fullName>
    </submittedName>
</protein>
<dbReference type="Proteomes" id="UP000594454">
    <property type="component" value="Chromosome 2"/>
</dbReference>
<sequence>MMKRNAQLPEKCPIMAGFYFIKDFEVDPEILPPYTPDAQFLANVLLYSKFNGSKPALLGIIIHEGMFRRKRKTGTLPFPKFESARIRN</sequence>
<evidence type="ECO:0000313" key="1">
    <source>
        <dbReference type="EMBL" id="CAD7081166.1"/>
    </source>
</evidence>
<dbReference type="InParanoid" id="A0A7R8YQA7"/>